<dbReference type="EMBL" id="PQWO01000009">
    <property type="protein sequence ID" value="PZD72546.1"/>
    <property type="molecule type" value="Genomic_DNA"/>
</dbReference>
<dbReference type="Pfam" id="PF13483">
    <property type="entry name" value="Lactamase_B_3"/>
    <property type="match status" value="1"/>
</dbReference>
<dbReference type="AlphaFoldDB" id="A0A2W1JGL6"/>
<dbReference type="SUPFAM" id="SSF56281">
    <property type="entry name" value="Metallo-hydrolase/oxidoreductase"/>
    <property type="match status" value="1"/>
</dbReference>
<name>A0A2W1JGL6_9CYAN</name>
<comment type="caution">
    <text evidence="1">The sequence shown here is derived from an EMBL/GenBank/DDBJ whole genome shotgun (WGS) entry which is preliminary data.</text>
</comment>
<dbReference type="PANTHER" id="PTHR36142:SF2">
    <property type="entry name" value="METALLO-HYDROLASE_OXIDOREDUCTASE SUPERFAMILY PROTEIN"/>
    <property type="match status" value="1"/>
</dbReference>
<protein>
    <recommendedName>
        <fullName evidence="3">MBL fold metallo-hydrolase</fullName>
    </recommendedName>
</protein>
<evidence type="ECO:0000313" key="1">
    <source>
        <dbReference type="EMBL" id="PZD72546.1"/>
    </source>
</evidence>
<sequence length="257" mass="28112">MHLTYLDSNSWLIELASKKILLDPWLVGPLVFGNQPWFFKAEHTTPRPIPDDIDLILLSQGLPDHAHPPTLKALDHDIPVVASPNAAKLVKEMGYRQVTALDHGETFSENGVKVQAFPGSPIGPLLVENAFVVTDLTSQASLYYEPHGFHSEAVQAVKHVDVIITPLINLSLPLLGPFIKGGESALDVVKWLQPEFILSTAAGGDIKYEGILDKILKMDGDVEDFRKLLADSDCETQILDPEPGQRFEVPLTVSAAA</sequence>
<dbReference type="InterPro" id="IPR036866">
    <property type="entry name" value="RibonucZ/Hydroxyglut_hydro"/>
</dbReference>
<organism evidence="1 2">
    <name type="scientific">Acaryochloris thomasi RCC1774</name>
    <dbReference type="NCBI Taxonomy" id="1764569"/>
    <lineage>
        <taxon>Bacteria</taxon>
        <taxon>Bacillati</taxon>
        <taxon>Cyanobacteriota</taxon>
        <taxon>Cyanophyceae</taxon>
        <taxon>Acaryochloridales</taxon>
        <taxon>Acaryochloridaceae</taxon>
        <taxon>Acaryochloris</taxon>
        <taxon>Acaryochloris thomasi</taxon>
    </lineage>
</organism>
<dbReference type="Gene3D" id="3.60.15.10">
    <property type="entry name" value="Ribonuclease Z/Hydroxyacylglutathione hydrolase-like"/>
    <property type="match status" value="1"/>
</dbReference>
<dbReference type="OrthoDB" id="507726at2"/>
<proteinExistence type="predicted"/>
<dbReference type="RefSeq" id="WP_110986832.1">
    <property type="nucleotide sequence ID" value="NZ_CAWNWM010000009.1"/>
</dbReference>
<reference evidence="1 2" key="1">
    <citation type="journal article" date="2018" name="Sci. Rep.">
        <title>A novel species of the marine cyanobacterium Acaryochloris with a unique pigment content and lifestyle.</title>
        <authorList>
            <person name="Partensky F."/>
            <person name="Six C."/>
            <person name="Ratin M."/>
            <person name="Garczarek L."/>
            <person name="Vaulot D."/>
            <person name="Probert I."/>
            <person name="Calteau A."/>
            <person name="Gourvil P."/>
            <person name="Marie D."/>
            <person name="Grebert T."/>
            <person name="Bouchier C."/>
            <person name="Le Panse S."/>
            <person name="Gachenot M."/>
            <person name="Rodriguez F."/>
            <person name="Garrido J.L."/>
        </authorList>
    </citation>
    <scope>NUCLEOTIDE SEQUENCE [LARGE SCALE GENOMIC DNA]</scope>
    <source>
        <strain evidence="1 2">RCC1774</strain>
    </source>
</reference>
<keyword evidence="2" id="KW-1185">Reference proteome</keyword>
<gene>
    <name evidence="1" type="ORF">C1752_03381</name>
</gene>
<accession>A0A2W1JGL6</accession>
<dbReference type="Proteomes" id="UP000248857">
    <property type="component" value="Unassembled WGS sequence"/>
</dbReference>
<evidence type="ECO:0000313" key="2">
    <source>
        <dbReference type="Proteomes" id="UP000248857"/>
    </source>
</evidence>
<dbReference type="PANTHER" id="PTHR36142">
    <property type="entry name" value="METALLO-HYDROLASE/OXIDOREDUCTASE SUPERFAMILY PROTEIN"/>
    <property type="match status" value="1"/>
</dbReference>
<evidence type="ECO:0008006" key="3">
    <source>
        <dbReference type="Google" id="ProtNLM"/>
    </source>
</evidence>